<dbReference type="PANTHER" id="PTHR43386">
    <property type="entry name" value="OLIGOPEPTIDE TRANSPORT SYSTEM PERMEASE PROTEIN APPC"/>
    <property type="match status" value="1"/>
</dbReference>
<evidence type="ECO:0000313" key="10">
    <source>
        <dbReference type="Proteomes" id="UP000190285"/>
    </source>
</evidence>
<evidence type="ECO:0000256" key="6">
    <source>
        <dbReference type="ARBA" id="ARBA00023136"/>
    </source>
</evidence>
<keyword evidence="3" id="KW-1003">Cell membrane</keyword>
<dbReference type="AlphaFoldDB" id="A0A1T5LIS0"/>
<dbReference type="PANTHER" id="PTHR43386:SF1">
    <property type="entry name" value="D,D-DIPEPTIDE TRANSPORT SYSTEM PERMEASE PROTEIN DDPC-RELATED"/>
    <property type="match status" value="1"/>
</dbReference>
<dbReference type="RefSeq" id="WP_079492568.1">
    <property type="nucleotide sequence ID" value="NZ_FUZT01000007.1"/>
</dbReference>
<dbReference type="SUPFAM" id="SSF161098">
    <property type="entry name" value="MetI-like"/>
    <property type="match status" value="1"/>
</dbReference>
<dbReference type="NCBIfam" id="NF045476">
    <property type="entry name" value="Opp4C"/>
    <property type="match status" value="1"/>
</dbReference>
<gene>
    <name evidence="9" type="ORF">SAMN02194393_02915</name>
</gene>
<dbReference type="Pfam" id="PF12911">
    <property type="entry name" value="OppC_N"/>
    <property type="match status" value="1"/>
</dbReference>
<keyword evidence="2 7" id="KW-0813">Transport</keyword>
<comment type="similarity">
    <text evidence="7">Belongs to the binding-protein-dependent transport system permease family.</text>
</comment>
<dbReference type="InterPro" id="IPR025966">
    <property type="entry name" value="OppC_N"/>
</dbReference>
<evidence type="ECO:0000256" key="7">
    <source>
        <dbReference type="RuleBase" id="RU363032"/>
    </source>
</evidence>
<comment type="subcellular location">
    <subcellularLocation>
        <location evidence="1 7">Cell membrane</location>
        <topology evidence="1 7">Multi-pass membrane protein</topology>
    </subcellularLocation>
</comment>
<feature type="transmembrane region" description="Helical" evidence="7">
    <location>
        <begin position="99"/>
        <end position="127"/>
    </location>
</feature>
<dbReference type="GO" id="GO:0005886">
    <property type="term" value="C:plasma membrane"/>
    <property type="evidence" value="ECO:0007669"/>
    <property type="project" value="UniProtKB-SubCell"/>
</dbReference>
<dbReference type="InterPro" id="IPR035906">
    <property type="entry name" value="MetI-like_sf"/>
</dbReference>
<evidence type="ECO:0000256" key="1">
    <source>
        <dbReference type="ARBA" id="ARBA00004651"/>
    </source>
</evidence>
<accession>A0A1T5LIS0</accession>
<dbReference type="OrthoDB" id="9783218at2"/>
<evidence type="ECO:0000256" key="2">
    <source>
        <dbReference type="ARBA" id="ARBA00022448"/>
    </source>
</evidence>
<dbReference type="InterPro" id="IPR050366">
    <property type="entry name" value="BP-dependent_transpt_permease"/>
</dbReference>
<dbReference type="EMBL" id="FUZT01000007">
    <property type="protein sequence ID" value="SKC75896.1"/>
    <property type="molecule type" value="Genomic_DNA"/>
</dbReference>
<evidence type="ECO:0000256" key="4">
    <source>
        <dbReference type="ARBA" id="ARBA00022692"/>
    </source>
</evidence>
<feature type="transmembrane region" description="Helical" evidence="7">
    <location>
        <begin position="220"/>
        <end position="237"/>
    </location>
</feature>
<feature type="transmembrane region" description="Helical" evidence="7">
    <location>
        <begin position="274"/>
        <end position="294"/>
    </location>
</feature>
<reference evidence="9 10" key="1">
    <citation type="submission" date="2017-02" db="EMBL/GenBank/DDBJ databases">
        <authorList>
            <person name="Peterson S.W."/>
        </authorList>
    </citation>
    <scope>NUCLEOTIDE SEQUENCE [LARGE SCALE GENOMIC DNA]</scope>
    <source>
        <strain evidence="9 10">M1</strain>
    </source>
</reference>
<feature type="transmembrane region" description="Helical" evidence="7">
    <location>
        <begin position="139"/>
        <end position="160"/>
    </location>
</feature>
<feature type="domain" description="ABC transmembrane type-1" evidence="8">
    <location>
        <begin position="97"/>
        <end position="294"/>
    </location>
</feature>
<organism evidence="9 10">
    <name type="scientific">Maledivibacter halophilus</name>
    <dbReference type="NCBI Taxonomy" id="36842"/>
    <lineage>
        <taxon>Bacteria</taxon>
        <taxon>Bacillati</taxon>
        <taxon>Bacillota</taxon>
        <taxon>Clostridia</taxon>
        <taxon>Peptostreptococcales</taxon>
        <taxon>Caminicellaceae</taxon>
        <taxon>Maledivibacter</taxon>
    </lineage>
</organism>
<evidence type="ECO:0000256" key="5">
    <source>
        <dbReference type="ARBA" id="ARBA00022989"/>
    </source>
</evidence>
<keyword evidence="10" id="KW-1185">Reference proteome</keyword>
<dbReference type="CDD" id="cd06261">
    <property type="entry name" value="TM_PBP2"/>
    <property type="match status" value="1"/>
</dbReference>
<evidence type="ECO:0000256" key="3">
    <source>
        <dbReference type="ARBA" id="ARBA00022475"/>
    </source>
</evidence>
<feature type="transmembrane region" description="Helical" evidence="7">
    <location>
        <begin position="36"/>
        <end position="57"/>
    </location>
</feature>
<dbReference type="Proteomes" id="UP000190285">
    <property type="component" value="Unassembled WGS sequence"/>
</dbReference>
<keyword evidence="5 7" id="KW-1133">Transmembrane helix</keyword>
<name>A0A1T5LIS0_9FIRM</name>
<dbReference type="PROSITE" id="PS50928">
    <property type="entry name" value="ABC_TM1"/>
    <property type="match status" value="1"/>
</dbReference>
<evidence type="ECO:0000259" key="8">
    <source>
        <dbReference type="PROSITE" id="PS50928"/>
    </source>
</evidence>
<keyword evidence="4 7" id="KW-0812">Transmembrane</keyword>
<dbReference type="InterPro" id="IPR000515">
    <property type="entry name" value="MetI-like"/>
</dbReference>
<dbReference type="Pfam" id="PF00528">
    <property type="entry name" value="BPD_transp_1"/>
    <property type="match status" value="1"/>
</dbReference>
<evidence type="ECO:0000313" key="9">
    <source>
        <dbReference type="EMBL" id="SKC75896.1"/>
    </source>
</evidence>
<proteinExistence type="inferred from homology"/>
<dbReference type="STRING" id="36842.SAMN02194393_02915"/>
<keyword evidence="6 7" id="KW-0472">Membrane</keyword>
<sequence length="307" mass="34081">MKSDAIKKTEEQVKNEEQEVIGLWKMVWNNFKKNKLALFGLVAISILIIMVIGSYFITPYDRDATNLINAEQPPSFKHWLGTDELGRDYLTRILYGGRISLTVGIISVGVSLILGILFGGISGYYGGWIDNILMRFAEIIYSFPFLPLAITLSAIIGVRVSVENKMYMVMVIIGVLRFPSLARMIRGQILTLKEQEFMQAATALGISDTRKIFRHLIPNTFAYIIVNATLGVAGAILSESSLSFLGLGVSPPIPSWGNMVTYATRSYVLKNMPWLWIPPGLCIFIAVMSINLIGDGLRDAVDPKSNH</sequence>
<dbReference type="InterPro" id="IPR053523">
    <property type="entry name" value="Oligopeptide_permease_AppC"/>
</dbReference>
<protein>
    <submittedName>
        <fullName evidence="9">Peptide/nickel transport system permease protein</fullName>
    </submittedName>
</protein>
<dbReference type="GO" id="GO:0055085">
    <property type="term" value="P:transmembrane transport"/>
    <property type="evidence" value="ECO:0007669"/>
    <property type="project" value="InterPro"/>
</dbReference>
<feature type="transmembrane region" description="Helical" evidence="7">
    <location>
        <begin position="166"/>
        <end position="185"/>
    </location>
</feature>
<dbReference type="Gene3D" id="1.10.3720.10">
    <property type="entry name" value="MetI-like"/>
    <property type="match status" value="1"/>
</dbReference>